<dbReference type="RefSeq" id="WP_048705509.1">
    <property type="nucleotide sequence ID" value="NZ_CP012034.1"/>
</dbReference>
<dbReference type="AlphaFoldDB" id="A0A0H4QME3"/>
<dbReference type="KEGG" id="lgn:ABM34_10215"/>
<dbReference type="EMBL" id="CP012034">
    <property type="protein sequence ID" value="AKP67868.1"/>
    <property type="molecule type" value="Genomic_DNA"/>
</dbReference>
<accession>A0A0H4QME3</accession>
<dbReference type="PANTHER" id="PTHR40265">
    <property type="entry name" value="BLL2707 PROTEIN"/>
    <property type="match status" value="1"/>
</dbReference>
<dbReference type="Pfam" id="PF13468">
    <property type="entry name" value="Glyoxalase_3"/>
    <property type="match status" value="1"/>
</dbReference>
<name>A0A0H4QME3_9LACO</name>
<sequence length="254" mass="29157">MAEKLKWDHTIIDVNDIDAAVKWFDDLGITFHQGGKHEQWGTENAVGYFGLNYIELMGVYNPELASHVVRDGATSIYDCIHDLPNQHINTIGFRTNDINSVHERLLSQNFPVEDIQTGQRRDPRGNMITWKIFFVRNKFFDVAYPYVVQWNDPDYIRKENLIKKQLLVEHKQKGIFVKQAIYTVTNPEMVAIKWGQFVGVSPIRKGNDYEIDFGLKQIVFRSGTDNYITDLVFGSSGELAGKSAQLGDAKLHFE</sequence>
<dbReference type="SUPFAM" id="SSF54593">
    <property type="entry name" value="Glyoxalase/Bleomycin resistance protein/Dihydroxybiphenyl dioxygenase"/>
    <property type="match status" value="1"/>
</dbReference>
<protein>
    <recommendedName>
        <fullName evidence="1">Glyoxalase-like domain-containing protein</fullName>
    </recommendedName>
</protein>
<dbReference type="Gene3D" id="3.10.180.10">
    <property type="entry name" value="2,3-Dihydroxybiphenyl 1,2-Dioxygenase, domain 1"/>
    <property type="match status" value="1"/>
</dbReference>
<evidence type="ECO:0000259" key="1">
    <source>
        <dbReference type="Pfam" id="PF13468"/>
    </source>
</evidence>
<dbReference type="OrthoDB" id="9111355at2"/>
<proteinExistence type="predicted"/>
<dbReference type="Proteomes" id="UP000036106">
    <property type="component" value="Chromosome"/>
</dbReference>
<evidence type="ECO:0000313" key="2">
    <source>
        <dbReference type="EMBL" id="AKP67868.1"/>
    </source>
</evidence>
<dbReference type="InterPro" id="IPR029068">
    <property type="entry name" value="Glyas_Bleomycin-R_OHBP_Dase"/>
</dbReference>
<gene>
    <name evidence="2" type="ORF">ABM34_10215</name>
</gene>
<dbReference type="PATRIC" id="fig|1007676.4.peg.2067"/>
<dbReference type="InterPro" id="IPR025870">
    <property type="entry name" value="Glyoxalase-like_dom"/>
</dbReference>
<dbReference type="STRING" id="1007676.ABM34_10215"/>
<dbReference type="PANTHER" id="PTHR40265:SF1">
    <property type="entry name" value="GLYOXALASE-LIKE DOMAIN-CONTAINING PROTEIN"/>
    <property type="match status" value="1"/>
</dbReference>
<evidence type="ECO:0000313" key="3">
    <source>
        <dbReference type="Proteomes" id="UP000036106"/>
    </source>
</evidence>
<keyword evidence="3" id="KW-1185">Reference proteome</keyword>
<feature type="domain" description="Glyoxalase-like" evidence="1">
    <location>
        <begin position="7"/>
        <end position="194"/>
    </location>
</feature>
<organism evidence="2 3">
    <name type="scientific">Companilactobacillus ginsenosidimutans</name>
    <dbReference type="NCBI Taxonomy" id="1007676"/>
    <lineage>
        <taxon>Bacteria</taxon>
        <taxon>Bacillati</taxon>
        <taxon>Bacillota</taxon>
        <taxon>Bacilli</taxon>
        <taxon>Lactobacillales</taxon>
        <taxon>Lactobacillaceae</taxon>
        <taxon>Companilactobacillus</taxon>
    </lineage>
</organism>
<reference evidence="3" key="1">
    <citation type="submission" date="2015-07" db="EMBL/GenBank/DDBJ databases">
        <title>Lactobacillus ginsenosidimutans/EMML 3141/ whole genome sequencing.</title>
        <authorList>
            <person name="Kim M.K."/>
            <person name="Im W.-T."/>
            <person name="Srinivasan S."/>
            <person name="Lee J.-J."/>
        </authorList>
    </citation>
    <scope>NUCLEOTIDE SEQUENCE [LARGE SCALE GENOMIC DNA]</scope>
    <source>
        <strain evidence="3">EMML 3041</strain>
    </source>
</reference>